<reference evidence="2" key="1">
    <citation type="journal article" date="2018" name="Genome Biol. Evol.">
        <title>Genomics and development of Lentinus tigrinus, a white-rot wood-decaying mushroom with dimorphic fruiting bodies.</title>
        <authorList>
            <person name="Wu B."/>
            <person name="Xu Z."/>
            <person name="Knudson A."/>
            <person name="Carlson A."/>
            <person name="Chen N."/>
            <person name="Kovaka S."/>
            <person name="LaButti K."/>
            <person name="Lipzen A."/>
            <person name="Pennachio C."/>
            <person name="Riley R."/>
            <person name="Schakwitz W."/>
            <person name="Umezawa K."/>
            <person name="Ohm R.A."/>
            <person name="Grigoriev I.V."/>
            <person name="Nagy L.G."/>
            <person name="Gibbons J."/>
            <person name="Hibbett D."/>
        </authorList>
    </citation>
    <scope>NUCLEOTIDE SEQUENCE [LARGE SCALE GENOMIC DNA]</scope>
    <source>
        <strain evidence="2">ALCF2SS1-6</strain>
    </source>
</reference>
<gene>
    <name evidence="2" type="ORF">L227DRAFT_610351</name>
</gene>
<organism evidence="2 3">
    <name type="scientific">Lentinus tigrinus ALCF2SS1-6</name>
    <dbReference type="NCBI Taxonomy" id="1328759"/>
    <lineage>
        <taxon>Eukaryota</taxon>
        <taxon>Fungi</taxon>
        <taxon>Dikarya</taxon>
        <taxon>Basidiomycota</taxon>
        <taxon>Agaricomycotina</taxon>
        <taxon>Agaricomycetes</taxon>
        <taxon>Polyporales</taxon>
        <taxon>Polyporaceae</taxon>
        <taxon>Lentinus</taxon>
    </lineage>
</organism>
<evidence type="ECO:0000313" key="3">
    <source>
        <dbReference type="Proteomes" id="UP000313359"/>
    </source>
</evidence>
<keyword evidence="3" id="KW-1185">Reference proteome</keyword>
<dbReference type="STRING" id="1328759.A0A5C2SDQ4"/>
<dbReference type="Pfam" id="PF14388">
    <property type="entry name" value="DUF4419"/>
    <property type="match status" value="1"/>
</dbReference>
<dbReference type="EMBL" id="ML122262">
    <property type="protein sequence ID" value="RPD61314.1"/>
    <property type="molecule type" value="Genomic_DNA"/>
</dbReference>
<dbReference type="OrthoDB" id="9978173at2759"/>
<dbReference type="Proteomes" id="UP000313359">
    <property type="component" value="Unassembled WGS sequence"/>
</dbReference>
<dbReference type="AlphaFoldDB" id="A0A5C2SDQ4"/>
<evidence type="ECO:0000313" key="2">
    <source>
        <dbReference type="EMBL" id="RPD61314.1"/>
    </source>
</evidence>
<sequence length="88" mass="9633">MSLEAQGQTYMHGSKSCAVLMMSSVKSYFDYRRVECLCGIPSVTLKEERADWEKLLAAARSSEPSPGAWQEASHLGRHAASDPHAHPG</sequence>
<name>A0A5C2SDQ4_9APHY</name>
<protein>
    <submittedName>
        <fullName evidence="2">Uncharacterized protein</fullName>
    </submittedName>
</protein>
<proteinExistence type="predicted"/>
<accession>A0A5C2SDQ4</accession>
<dbReference type="PANTHER" id="PTHR31252">
    <property type="entry name" value="DUF4419 DOMAIN-CONTAINING PROTEIN"/>
    <property type="match status" value="1"/>
</dbReference>
<dbReference type="InterPro" id="IPR025533">
    <property type="entry name" value="DUF4419"/>
</dbReference>
<dbReference type="PANTHER" id="PTHR31252:SF11">
    <property type="entry name" value="DUF4419 DOMAIN-CONTAINING PROTEIN"/>
    <property type="match status" value="1"/>
</dbReference>
<evidence type="ECO:0000256" key="1">
    <source>
        <dbReference type="SAM" id="MobiDB-lite"/>
    </source>
</evidence>
<feature type="region of interest" description="Disordered" evidence="1">
    <location>
        <begin position="60"/>
        <end position="88"/>
    </location>
</feature>
<feature type="compositionally biased region" description="Basic and acidic residues" evidence="1">
    <location>
        <begin position="79"/>
        <end position="88"/>
    </location>
</feature>